<protein>
    <submittedName>
        <fullName evidence="1">Uncharacterized protein</fullName>
    </submittedName>
</protein>
<evidence type="ECO:0000313" key="2">
    <source>
        <dbReference type="Proteomes" id="UP000276061"/>
    </source>
</evidence>
<proteinExistence type="predicted"/>
<gene>
    <name evidence="1" type="ORF">EF878_07975</name>
</gene>
<sequence length="71" mass="8127">MGNVLIHFDCLVFSQNECIGLPMHSTLWGQRHFYVVVTVKMVTRFSITGEIKNKEKQRANNVILVGFAVLF</sequence>
<reference evidence="1 2" key="1">
    <citation type="submission" date="2018-11" db="EMBL/GenBank/DDBJ databases">
        <title>Characterization of surface water Dickeya isolates.</title>
        <authorList>
            <person name="Van Gijsegem F."/>
            <person name="Pedron J."/>
        </authorList>
    </citation>
    <scope>NUCLEOTIDE SEQUENCE [LARGE SCALE GENOMIC DNA]</scope>
    <source>
        <strain evidence="1 2">FVG1-MFV-O17</strain>
    </source>
</reference>
<organism evidence="1 2">
    <name type="scientific">Dickeya undicola</name>
    <dbReference type="NCBI Taxonomy" id="1577887"/>
    <lineage>
        <taxon>Bacteria</taxon>
        <taxon>Pseudomonadati</taxon>
        <taxon>Pseudomonadota</taxon>
        <taxon>Gammaproteobacteria</taxon>
        <taxon>Enterobacterales</taxon>
        <taxon>Pectobacteriaceae</taxon>
        <taxon>Dickeya</taxon>
    </lineage>
</organism>
<dbReference type="AlphaFoldDB" id="A0A3N0G2T7"/>
<name>A0A3N0G2T7_9GAMM</name>
<comment type="caution">
    <text evidence="1">The sequence shown here is derived from an EMBL/GenBank/DDBJ whole genome shotgun (WGS) entry which is preliminary data.</text>
</comment>
<dbReference type="EMBL" id="RJLR01000016">
    <property type="protein sequence ID" value="RNM06754.1"/>
    <property type="molecule type" value="Genomic_DNA"/>
</dbReference>
<dbReference type="Proteomes" id="UP000276061">
    <property type="component" value="Unassembled WGS sequence"/>
</dbReference>
<evidence type="ECO:0000313" key="1">
    <source>
        <dbReference type="EMBL" id="RNM06754.1"/>
    </source>
</evidence>
<accession>A0A3N0G2T7</accession>